<evidence type="ECO:0000256" key="4">
    <source>
        <dbReference type="HAMAP-Rule" id="MF_01925"/>
    </source>
</evidence>
<dbReference type="PANTHER" id="PTHR11645">
    <property type="entry name" value="PYRROLINE-5-CARBOXYLATE REDUCTASE"/>
    <property type="match status" value="1"/>
</dbReference>
<dbReference type="RefSeq" id="WP_331255411.1">
    <property type="nucleotide sequence ID" value="NZ_CP133270.1"/>
</dbReference>
<dbReference type="InterPro" id="IPR000304">
    <property type="entry name" value="Pyrroline-COOH_reductase"/>
</dbReference>
<keyword evidence="4" id="KW-0641">Proline biosynthesis</keyword>
<comment type="function">
    <text evidence="4">Catalyzes the reduction of 1-pyrroline-5-carboxylate (PCA) to L-proline.</text>
</comment>
<accession>A0ABZ2C3B7</accession>
<dbReference type="InterPro" id="IPR036291">
    <property type="entry name" value="NAD(P)-bd_dom_sf"/>
</dbReference>
<evidence type="ECO:0000256" key="3">
    <source>
        <dbReference type="ARBA" id="ARBA00023002"/>
    </source>
</evidence>
<keyword evidence="3 4" id="KW-0560">Oxidoreductase</keyword>
<evidence type="ECO:0000259" key="7">
    <source>
        <dbReference type="Pfam" id="PF14748"/>
    </source>
</evidence>
<feature type="domain" description="Pyrroline-5-carboxylate reductase dimerisation" evidence="7">
    <location>
        <begin position="163"/>
        <end position="264"/>
    </location>
</feature>
<evidence type="ECO:0000313" key="9">
    <source>
        <dbReference type="Proteomes" id="UP001330434"/>
    </source>
</evidence>
<proteinExistence type="inferred from homology"/>
<evidence type="ECO:0000313" key="8">
    <source>
        <dbReference type="EMBL" id="WVX66558.1"/>
    </source>
</evidence>
<dbReference type="EC" id="1.5.1.2" evidence="4 5"/>
<dbReference type="EMBL" id="CP133270">
    <property type="protein sequence ID" value="WVX66558.1"/>
    <property type="molecule type" value="Genomic_DNA"/>
</dbReference>
<dbReference type="Gene3D" id="3.40.50.720">
    <property type="entry name" value="NAD(P)-binding Rossmann-like Domain"/>
    <property type="match status" value="1"/>
</dbReference>
<comment type="pathway">
    <text evidence="4">Amino-acid biosynthesis; L-proline biosynthesis; L-proline from L-glutamate 5-semialdehyde: step 1/1.</text>
</comment>
<evidence type="ECO:0000256" key="5">
    <source>
        <dbReference type="NCBIfam" id="TIGR00112"/>
    </source>
</evidence>
<dbReference type="InterPro" id="IPR028939">
    <property type="entry name" value="P5C_Rdtase_cat_N"/>
</dbReference>
<comment type="catalytic activity">
    <reaction evidence="4">
        <text>L-proline + NAD(+) = (S)-1-pyrroline-5-carboxylate + NADH + 2 H(+)</text>
        <dbReference type="Rhea" id="RHEA:14105"/>
        <dbReference type="ChEBI" id="CHEBI:15378"/>
        <dbReference type="ChEBI" id="CHEBI:17388"/>
        <dbReference type="ChEBI" id="CHEBI:57540"/>
        <dbReference type="ChEBI" id="CHEBI:57945"/>
        <dbReference type="ChEBI" id="CHEBI:60039"/>
        <dbReference type="EC" id="1.5.1.2"/>
    </reaction>
</comment>
<gene>
    <name evidence="4" type="primary">proC</name>
    <name evidence="8" type="ORF">Bealeia1_00737</name>
</gene>
<sequence length="273" mass="29221">MKLLLVGCGAMGSSLLQGWMNSSTSFERITVISPHLENAENFQNYSQVQFYHAIEEISDSNWDVILFAVKPKVLPLILKDYQKLISEKTIFISIAAALTLSSISEGLGAGACCARVMPNTPVIINKGVCGLLMEPNTSSQSRSVLEGLFAPLGDVIWVESDEVLDNITAISGCGPAYVFHMIEAISEAAQDLGFSADQALKLAKGTLWGASNYAHNTKTSPEDLRIAVTSPGGMTEAALEVLMGDFGLKSLIKGALKAALQRSEDIRTHGSKP</sequence>
<dbReference type="HAMAP" id="MF_01925">
    <property type="entry name" value="P5C_reductase"/>
    <property type="match status" value="1"/>
</dbReference>
<comment type="subcellular location">
    <subcellularLocation>
        <location evidence="4">Cytoplasm</location>
    </subcellularLocation>
</comment>
<dbReference type="SUPFAM" id="SSF51735">
    <property type="entry name" value="NAD(P)-binding Rossmann-fold domains"/>
    <property type="match status" value="1"/>
</dbReference>
<dbReference type="InterPro" id="IPR029036">
    <property type="entry name" value="P5CR_dimer"/>
</dbReference>
<comment type="similarity">
    <text evidence="1 4">Belongs to the pyrroline-5-carboxylate reductase family.</text>
</comment>
<keyword evidence="4" id="KW-0028">Amino-acid biosynthesis</keyword>
<dbReference type="Pfam" id="PF03807">
    <property type="entry name" value="F420_oxidored"/>
    <property type="match status" value="1"/>
</dbReference>
<dbReference type="PIRSF" id="PIRSF000193">
    <property type="entry name" value="Pyrrol-5-carb_rd"/>
    <property type="match status" value="1"/>
</dbReference>
<protein>
    <recommendedName>
        <fullName evidence="4 5">Pyrroline-5-carboxylate reductase</fullName>
        <shortName evidence="4">P5C reductase</shortName>
        <shortName evidence="4">P5CR</shortName>
        <ecNumber evidence="4 5">1.5.1.2</ecNumber>
    </recommendedName>
    <alternativeName>
        <fullName evidence="4">PCA reductase</fullName>
    </alternativeName>
</protein>
<dbReference type="Pfam" id="PF14748">
    <property type="entry name" value="P5CR_dimer"/>
    <property type="match status" value="1"/>
</dbReference>
<dbReference type="NCBIfam" id="TIGR00112">
    <property type="entry name" value="proC"/>
    <property type="match status" value="1"/>
</dbReference>
<name>A0ABZ2C3B7_9PROT</name>
<evidence type="ECO:0000259" key="6">
    <source>
        <dbReference type="Pfam" id="PF03807"/>
    </source>
</evidence>
<organism evidence="8 9">
    <name type="scientific">Candidatus Bealeia paramacronuclearis</name>
    <dbReference type="NCBI Taxonomy" id="1921001"/>
    <lineage>
        <taxon>Bacteria</taxon>
        <taxon>Pseudomonadati</taxon>
        <taxon>Pseudomonadota</taxon>
        <taxon>Alphaproteobacteria</taxon>
        <taxon>Holosporales</taxon>
        <taxon>Holosporaceae</taxon>
        <taxon>Candidatus Bealeia</taxon>
    </lineage>
</organism>
<keyword evidence="4" id="KW-0963">Cytoplasm</keyword>
<dbReference type="SUPFAM" id="SSF48179">
    <property type="entry name" value="6-phosphogluconate dehydrogenase C-terminal domain-like"/>
    <property type="match status" value="1"/>
</dbReference>
<evidence type="ECO:0000256" key="2">
    <source>
        <dbReference type="ARBA" id="ARBA00022857"/>
    </source>
</evidence>
<feature type="domain" description="Pyrroline-5-carboxylate reductase catalytic N-terminal" evidence="6">
    <location>
        <begin position="5"/>
        <end position="96"/>
    </location>
</feature>
<keyword evidence="2 4" id="KW-0521">NADP</keyword>
<comment type="catalytic activity">
    <reaction evidence="4">
        <text>L-proline + NADP(+) = (S)-1-pyrroline-5-carboxylate + NADPH + 2 H(+)</text>
        <dbReference type="Rhea" id="RHEA:14109"/>
        <dbReference type="ChEBI" id="CHEBI:15378"/>
        <dbReference type="ChEBI" id="CHEBI:17388"/>
        <dbReference type="ChEBI" id="CHEBI:57783"/>
        <dbReference type="ChEBI" id="CHEBI:58349"/>
        <dbReference type="ChEBI" id="CHEBI:60039"/>
        <dbReference type="EC" id="1.5.1.2"/>
    </reaction>
</comment>
<dbReference type="InterPro" id="IPR008927">
    <property type="entry name" value="6-PGluconate_DH-like_C_sf"/>
</dbReference>
<dbReference type="PANTHER" id="PTHR11645:SF0">
    <property type="entry name" value="PYRROLINE-5-CARBOXYLATE REDUCTASE 3"/>
    <property type="match status" value="1"/>
</dbReference>
<reference evidence="8 9" key="1">
    <citation type="journal article" date="2024" name="Environ. Microbiol.">
        <title>Novel evolutionary insights on the interactions of the Holosporales (Alphaproteobacteria) with eukaryotic hosts from comparative genomics.</title>
        <authorList>
            <person name="Giovannini M."/>
            <person name="Petroni G."/>
            <person name="Castelli M."/>
        </authorList>
    </citation>
    <scope>NUCLEOTIDE SEQUENCE [LARGE SCALE GENOMIC DNA]</scope>
    <source>
        <strain evidence="8 9">US_Bl 15I1</strain>
    </source>
</reference>
<dbReference type="Proteomes" id="UP001330434">
    <property type="component" value="Chromosome"/>
</dbReference>
<evidence type="ECO:0000256" key="1">
    <source>
        <dbReference type="ARBA" id="ARBA00005525"/>
    </source>
</evidence>
<dbReference type="Gene3D" id="1.10.3730.10">
    <property type="entry name" value="ProC C-terminal domain-like"/>
    <property type="match status" value="1"/>
</dbReference>
<keyword evidence="9" id="KW-1185">Reference proteome</keyword>